<dbReference type="AlphaFoldDB" id="A0A379V184"/>
<proteinExistence type="predicted"/>
<sequence length="56" mass="6432">MCHHVLAHGWFRRATACITWLTAPALPDSFSDADLRHLDQAFPVLLKQLELDVTFR</sequence>
<dbReference type="InterPro" id="IPR038025">
    <property type="entry name" value="CbeA_sf"/>
</dbReference>
<evidence type="ECO:0000313" key="2">
    <source>
        <dbReference type="Proteomes" id="UP000255534"/>
    </source>
</evidence>
<protein>
    <submittedName>
        <fullName evidence="1">Uncharacterized protein</fullName>
    </submittedName>
</protein>
<dbReference type="EMBL" id="UGXK01000001">
    <property type="protein sequence ID" value="SUG74230.1"/>
    <property type="molecule type" value="Genomic_DNA"/>
</dbReference>
<accession>A0A379V184</accession>
<dbReference type="Gene3D" id="3.30.450.20">
    <property type="entry name" value="PAS domain"/>
    <property type="match status" value="1"/>
</dbReference>
<gene>
    <name evidence="1" type="ORF">NCTC5798_05541</name>
</gene>
<dbReference type="Proteomes" id="UP000255534">
    <property type="component" value="Unassembled WGS sequence"/>
</dbReference>
<name>A0A379V184_SALET</name>
<evidence type="ECO:0000313" key="1">
    <source>
        <dbReference type="EMBL" id="SUG74230.1"/>
    </source>
</evidence>
<reference evidence="1 2" key="1">
    <citation type="submission" date="2018-06" db="EMBL/GenBank/DDBJ databases">
        <authorList>
            <consortium name="Pathogen Informatics"/>
            <person name="Doyle S."/>
        </authorList>
    </citation>
    <scope>NUCLEOTIDE SEQUENCE [LARGE SCALE GENOMIC DNA]</scope>
    <source>
        <strain evidence="1 2">NCTC5798</strain>
    </source>
</reference>
<organism evidence="1 2">
    <name type="scientific">Salmonella enterica I</name>
    <dbReference type="NCBI Taxonomy" id="59201"/>
    <lineage>
        <taxon>Bacteria</taxon>
        <taxon>Pseudomonadati</taxon>
        <taxon>Pseudomonadota</taxon>
        <taxon>Gammaproteobacteria</taxon>
        <taxon>Enterobacterales</taxon>
        <taxon>Enterobacteriaceae</taxon>
        <taxon>Salmonella</taxon>
    </lineage>
</organism>
<dbReference type="SUPFAM" id="SSF143737">
    <property type="entry name" value="YeeU-like"/>
    <property type="match status" value="1"/>
</dbReference>